<feature type="transmembrane region" description="Helical" evidence="5">
    <location>
        <begin position="103"/>
        <end position="130"/>
    </location>
</feature>
<feature type="transmembrane region" description="Helical" evidence="5">
    <location>
        <begin position="150"/>
        <end position="176"/>
    </location>
</feature>
<evidence type="ECO:0000256" key="4">
    <source>
        <dbReference type="ARBA" id="ARBA00023136"/>
    </source>
</evidence>
<feature type="transmembrane region" description="Helical" evidence="5">
    <location>
        <begin position="20"/>
        <end position="41"/>
    </location>
</feature>
<dbReference type="STRING" id="1548547.BA177_18115"/>
<keyword evidence="5" id="KW-0811">Translocation</keyword>
<dbReference type="PRINTS" id="PR01840">
    <property type="entry name" value="TATCFAMILY"/>
</dbReference>
<feature type="transmembrane region" description="Helical" evidence="5">
    <location>
        <begin position="188"/>
        <end position="206"/>
    </location>
</feature>
<evidence type="ECO:0000313" key="6">
    <source>
        <dbReference type="EMBL" id="ANO53379.1"/>
    </source>
</evidence>
<keyword evidence="3 5" id="KW-1133">Transmembrane helix</keyword>
<keyword evidence="5" id="KW-0813">Transport</keyword>
<evidence type="ECO:0000256" key="3">
    <source>
        <dbReference type="ARBA" id="ARBA00022989"/>
    </source>
</evidence>
<keyword evidence="5" id="KW-1003">Cell membrane</keyword>
<keyword evidence="5" id="KW-0653">Protein transport</keyword>
<sequence length="245" mass="26839">MLEGTLLSHLVELRTRLLKISAAVVGVFICLLPFASTIFEIASAPLRAVLPGAQMIATAPASPLIAPFKLTFYVALFVAMPIVLYQVWAFVAPGLYRKEKRFAVPLLASSILLFYAGIAFAFYVVFPLVFGFFTQIAPEGVEVQPDISEFLSFITTIIFAFGIAFEVPIATVLIVWTGLTTTEKLGKARPYVFLGAFVMGMFLTPPDVISQTVLAVPVYLLYELGIIMSRVFAIREPEESTKPAD</sequence>
<dbReference type="NCBIfam" id="TIGR00945">
    <property type="entry name" value="tatC"/>
    <property type="match status" value="1"/>
</dbReference>
<keyword evidence="2 5" id="KW-0812">Transmembrane</keyword>
<dbReference type="Pfam" id="PF00902">
    <property type="entry name" value="TatC"/>
    <property type="match status" value="1"/>
</dbReference>
<gene>
    <name evidence="5" type="primary">tatC</name>
    <name evidence="6" type="ORF">BA177_18115</name>
</gene>
<dbReference type="PANTHER" id="PTHR30371">
    <property type="entry name" value="SEC-INDEPENDENT PROTEIN TRANSLOCASE PROTEIN TATC"/>
    <property type="match status" value="1"/>
</dbReference>
<dbReference type="GO" id="GO:0065002">
    <property type="term" value="P:intracellular protein transmembrane transport"/>
    <property type="evidence" value="ECO:0007669"/>
    <property type="project" value="TreeGrafter"/>
</dbReference>
<dbReference type="KEGG" id="woc:BA177_18115"/>
<keyword evidence="7" id="KW-1185">Reference proteome</keyword>
<dbReference type="OrthoDB" id="9777044at2"/>
<reference evidence="6 7" key="1">
    <citation type="submission" date="2016-06" db="EMBL/GenBank/DDBJ databases">
        <title>Complete genome sequence of a deep-branching marine Gamma Proteobacterium Woeseia oceani type strain XK5.</title>
        <authorList>
            <person name="Mu D."/>
            <person name="Du Z."/>
        </authorList>
    </citation>
    <scope>NUCLEOTIDE SEQUENCE [LARGE SCALE GENOMIC DNA]</scope>
    <source>
        <strain evidence="6 7">XK5</strain>
    </source>
</reference>
<dbReference type="EMBL" id="CP016268">
    <property type="protein sequence ID" value="ANO53379.1"/>
    <property type="molecule type" value="Genomic_DNA"/>
</dbReference>
<dbReference type="Proteomes" id="UP000092695">
    <property type="component" value="Chromosome"/>
</dbReference>
<dbReference type="AlphaFoldDB" id="A0A193LLW5"/>
<dbReference type="InterPro" id="IPR002033">
    <property type="entry name" value="TatC"/>
</dbReference>
<evidence type="ECO:0000256" key="2">
    <source>
        <dbReference type="ARBA" id="ARBA00022692"/>
    </source>
</evidence>
<organism evidence="6 7">
    <name type="scientific">Woeseia oceani</name>
    <dbReference type="NCBI Taxonomy" id="1548547"/>
    <lineage>
        <taxon>Bacteria</taxon>
        <taxon>Pseudomonadati</taxon>
        <taxon>Pseudomonadota</taxon>
        <taxon>Gammaproteobacteria</taxon>
        <taxon>Woeseiales</taxon>
        <taxon>Woeseiaceae</taxon>
        <taxon>Woeseia</taxon>
    </lineage>
</organism>
<dbReference type="HAMAP" id="MF_00902">
    <property type="entry name" value="TatC"/>
    <property type="match status" value="1"/>
</dbReference>
<protein>
    <recommendedName>
        <fullName evidence="5">Sec-independent protein translocase protein TatC</fullName>
    </recommendedName>
</protein>
<evidence type="ECO:0000313" key="7">
    <source>
        <dbReference type="Proteomes" id="UP000092695"/>
    </source>
</evidence>
<dbReference type="GO" id="GO:0033281">
    <property type="term" value="C:TAT protein transport complex"/>
    <property type="evidence" value="ECO:0007669"/>
    <property type="project" value="UniProtKB-UniRule"/>
</dbReference>
<comment type="similarity">
    <text evidence="5">Belongs to the TatC family.</text>
</comment>
<dbReference type="PANTHER" id="PTHR30371:SF0">
    <property type="entry name" value="SEC-INDEPENDENT PROTEIN TRANSLOCASE PROTEIN TATC, CHLOROPLASTIC-RELATED"/>
    <property type="match status" value="1"/>
</dbReference>
<accession>A0A193LLW5</accession>
<name>A0A193LLW5_9GAMM</name>
<evidence type="ECO:0000256" key="5">
    <source>
        <dbReference type="HAMAP-Rule" id="MF_00902"/>
    </source>
</evidence>
<comment type="subunit">
    <text evidence="5">The Tat system comprises two distinct complexes: a TatABC complex, containing multiple copies of TatA, TatB and TatC subunits, and a separate TatA complex, containing only TatA subunits. Substrates initially bind to the TatABC complex, which probably triggers association of the separate TatA complex to form the active translocon.</text>
</comment>
<evidence type="ECO:0000256" key="1">
    <source>
        <dbReference type="ARBA" id="ARBA00004141"/>
    </source>
</evidence>
<proteinExistence type="inferred from homology"/>
<dbReference type="GO" id="GO:0009977">
    <property type="term" value="F:proton motive force dependent protein transmembrane transporter activity"/>
    <property type="evidence" value="ECO:0007669"/>
    <property type="project" value="TreeGrafter"/>
</dbReference>
<feature type="transmembrane region" description="Helical" evidence="5">
    <location>
        <begin position="72"/>
        <end position="91"/>
    </location>
</feature>
<comment type="function">
    <text evidence="5">Part of the twin-arginine translocation (Tat) system that transports large folded proteins containing a characteristic twin-arginine motif in their signal peptide across membranes. Together with TatB, TatC is part of a receptor directly interacting with Tat signal peptides.</text>
</comment>
<dbReference type="GO" id="GO:0043953">
    <property type="term" value="P:protein transport by the Tat complex"/>
    <property type="evidence" value="ECO:0007669"/>
    <property type="project" value="UniProtKB-UniRule"/>
</dbReference>
<comment type="subcellular location">
    <subcellularLocation>
        <location evidence="5">Cell membrane</location>
        <topology evidence="5">Multi-pass membrane protein</topology>
    </subcellularLocation>
    <subcellularLocation>
        <location evidence="1">Membrane</location>
        <topology evidence="1">Multi-pass membrane protein</topology>
    </subcellularLocation>
</comment>
<keyword evidence="4 5" id="KW-0472">Membrane</keyword>
<feature type="transmembrane region" description="Helical" evidence="5">
    <location>
        <begin position="212"/>
        <end position="233"/>
    </location>
</feature>